<protein>
    <submittedName>
        <fullName evidence="8">RNA polymerase sigma24 factor</fullName>
    </submittedName>
</protein>
<evidence type="ECO:0000313" key="9">
    <source>
        <dbReference type="Proteomes" id="UP000607311"/>
    </source>
</evidence>
<evidence type="ECO:0000256" key="1">
    <source>
        <dbReference type="ARBA" id="ARBA00010641"/>
    </source>
</evidence>
<dbReference type="SUPFAM" id="SSF88659">
    <property type="entry name" value="Sigma3 and sigma4 domains of RNA polymerase sigma factors"/>
    <property type="match status" value="1"/>
</dbReference>
<organism evidence="8 9">
    <name type="scientific">Micromonospora sediminimaris</name>
    <dbReference type="NCBI Taxonomy" id="547162"/>
    <lineage>
        <taxon>Bacteria</taxon>
        <taxon>Bacillati</taxon>
        <taxon>Actinomycetota</taxon>
        <taxon>Actinomycetes</taxon>
        <taxon>Micromonosporales</taxon>
        <taxon>Micromonosporaceae</taxon>
        <taxon>Micromonospora</taxon>
    </lineage>
</organism>
<dbReference type="InterPro" id="IPR014284">
    <property type="entry name" value="RNA_pol_sigma-70_dom"/>
</dbReference>
<dbReference type="InterPro" id="IPR013325">
    <property type="entry name" value="RNA_pol_sigma_r2"/>
</dbReference>
<evidence type="ECO:0000259" key="6">
    <source>
        <dbReference type="Pfam" id="PF04542"/>
    </source>
</evidence>
<dbReference type="InterPro" id="IPR039425">
    <property type="entry name" value="RNA_pol_sigma-70-like"/>
</dbReference>
<dbReference type="PANTHER" id="PTHR43133">
    <property type="entry name" value="RNA POLYMERASE ECF-TYPE SIGMA FACTO"/>
    <property type="match status" value="1"/>
</dbReference>
<feature type="domain" description="RNA polymerase sigma factor 70 region 4 type 2" evidence="7">
    <location>
        <begin position="129"/>
        <end position="180"/>
    </location>
</feature>
<keyword evidence="3" id="KW-0731">Sigma factor</keyword>
<evidence type="ECO:0000256" key="2">
    <source>
        <dbReference type="ARBA" id="ARBA00023015"/>
    </source>
</evidence>
<keyword evidence="2" id="KW-0805">Transcription regulation</keyword>
<evidence type="ECO:0000256" key="3">
    <source>
        <dbReference type="ARBA" id="ARBA00023082"/>
    </source>
</evidence>
<dbReference type="InterPro" id="IPR007627">
    <property type="entry name" value="RNA_pol_sigma70_r2"/>
</dbReference>
<dbReference type="Gene3D" id="1.10.1740.10">
    <property type="match status" value="1"/>
</dbReference>
<dbReference type="PANTHER" id="PTHR43133:SF66">
    <property type="entry name" value="ECF RNA POLYMERASE SIGMA FACTOR SIGK"/>
    <property type="match status" value="1"/>
</dbReference>
<name>A0A9W5US62_9ACTN</name>
<keyword evidence="4" id="KW-0804">Transcription</keyword>
<evidence type="ECO:0000313" key="8">
    <source>
        <dbReference type="EMBL" id="GIJ33263.1"/>
    </source>
</evidence>
<evidence type="ECO:0000259" key="7">
    <source>
        <dbReference type="Pfam" id="PF08281"/>
    </source>
</evidence>
<dbReference type="NCBIfam" id="TIGR02937">
    <property type="entry name" value="sigma70-ECF"/>
    <property type="match status" value="1"/>
</dbReference>
<dbReference type="GO" id="GO:0003677">
    <property type="term" value="F:DNA binding"/>
    <property type="evidence" value="ECO:0007669"/>
    <property type="project" value="InterPro"/>
</dbReference>
<gene>
    <name evidence="8" type="ORF">Vse01_24110</name>
</gene>
<dbReference type="Pfam" id="PF04542">
    <property type="entry name" value="Sigma70_r2"/>
    <property type="match status" value="1"/>
</dbReference>
<keyword evidence="9" id="KW-1185">Reference proteome</keyword>
<proteinExistence type="inferred from homology"/>
<dbReference type="GO" id="GO:0006352">
    <property type="term" value="P:DNA-templated transcription initiation"/>
    <property type="evidence" value="ECO:0007669"/>
    <property type="project" value="InterPro"/>
</dbReference>
<dbReference type="InterPro" id="IPR013324">
    <property type="entry name" value="RNA_pol_sigma_r3/r4-like"/>
</dbReference>
<reference evidence="8" key="1">
    <citation type="submission" date="2021-01" db="EMBL/GenBank/DDBJ databases">
        <title>Whole genome shotgun sequence of Verrucosispora sediminis NBRC 107745.</title>
        <authorList>
            <person name="Komaki H."/>
            <person name="Tamura T."/>
        </authorList>
    </citation>
    <scope>NUCLEOTIDE SEQUENCE</scope>
    <source>
        <strain evidence="8">NBRC 107745</strain>
    </source>
</reference>
<dbReference type="GO" id="GO:0016987">
    <property type="term" value="F:sigma factor activity"/>
    <property type="evidence" value="ECO:0007669"/>
    <property type="project" value="UniProtKB-KW"/>
</dbReference>
<dbReference type="Gene3D" id="1.10.10.10">
    <property type="entry name" value="Winged helix-like DNA-binding domain superfamily/Winged helix DNA-binding domain"/>
    <property type="match status" value="1"/>
</dbReference>
<comment type="caution">
    <text evidence="8">The sequence shown here is derived from an EMBL/GenBank/DDBJ whole genome shotgun (WGS) entry which is preliminary data.</text>
</comment>
<dbReference type="InterPro" id="IPR013249">
    <property type="entry name" value="RNA_pol_sigma70_r4_t2"/>
</dbReference>
<evidence type="ECO:0000256" key="4">
    <source>
        <dbReference type="ARBA" id="ARBA00023163"/>
    </source>
</evidence>
<dbReference type="InterPro" id="IPR036388">
    <property type="entry name" value="WH-like_DNA-bd_sf"/>
</dbReference>
<dbReference type="RefSeq" id="WP_170863302.1">
    <property type="nucleotide sequence ID" value="NZ_BOPD01000013.1"/>
</dbReference>
<evidence type="ECO:0000256" key="5">
    <source>
        <dbReference type="SAM" id="MobiDB-lite"/>
    </source>
</evidence>
<dbReference type="Pfam" id="PF08281">
    <property type="entry name" value="Sigma70_r4_2"/>
    <property type="match status" value="1"/>
</dbReference>
<dbReference type="Proteomes" id="UP000607311">
    <property type="component" value="Unassembled WGS sequence"/>
</dbReference>
<dbReference type="EMBL" id="BOPD01000013">
    <property type="protein sequence ID" value="GIJ33263.1"/>
    <property type="molecule type" value="Genomic_DNA"/>
</dbReference>
<dbReference type="AlphaFoldDB" id="A0A9W5US62"/>
<comment type="similarity">
    <text evidence="1">Belongs to the sigma-70 factor family. ECF subfamily.</text>
</comment>
<feature type="domain" description="RNA polymerase sigma-70 region 2" evidence="6">
    <location>
        <begin position="31"/>
        <end position="98"/>
    </location>
</feature>
<accession>A0A9W5US62</accession>
<feature type="region of interest" description="Disordered" evidence="5">
    <location>
        <begin position="187"/>
        <end position="214"/>
    </location>
</feature>
<dbReference type="SUPFAM" id="SSF88946">
    <property type="entry name" value="Sigma2 domain of RNA polymerase sigma factors"/>
    <property type="match status" value="1"/>
</dbReference>
<sequence length="214" mass="22956">MTSGTGGHTDSDLAALVRAAQDGDEDAFRLLYRQVQPGLLRYLRGMVGADAEDVASEAWLQITRDLRRFRDEGAGFRAWTAGIARHRALDHLRRQGRRPAATVSVDALVDLPAGQDTADQAVQAAATRAAIELIATLPSDQAEAILLRVVVGLDARATAKVLGKRPGAVRTAAWRGLRRLAARLDPQTARDGAFAPEPGLRPPTPTMRRLAAGE</sequence>